<comment type="caution">
    <text evidence="2">The sequence shown here is derived from an EMBL/GenBank/DDBJ whole genome shotgun (WGS) entry which is preliminary data.</text>
</comment>
<reference evidence="2 3" key="1">
    <citation type="submission" date="2016-01" db="EMBL/GenBank/DDBJ databases">
        <title>The new phylogeny of the genus Mycobacterium.</title>
        <authorList>
            <person name="Tarcisio F."/>
            <person name="Conor M."/>
            <person name="Antonella G."/>
            <person name="Elisabetta G."/>
            <person name="Giulia F.S."/>
            <person name="Sara T."/>
            <person name="Anna F."/>
            <person name="Clotilde B."/>
            <person name="Roberto B."/>
            <person name="Veronica D.S."/>
            <person name="Fabio R."/>
            <person name="Monica P."/>
            <person name="Olivier J."/>
            <person name="Enrico T."/>
            <person name="Nicola S."/>
        </authorList>
    </citation>
    <scope>NUCLEOTIDE SEQUENCE [LARGE SCALE GENOMIC DNA]</scope>
    <source>
        <strain evidence="2 3">DSM 44572</strain>
    </source>
</reference>
<feature type="transmembrane region" description="Helical" evidence="1">
    <location>
        <begin position="50"/>
        <end position="72"/>
    </location>
</feature>
<accession>A0A1X1Z7A3</accession>
<organism evidence="2 3">
    <name type="scientific">Mycobacterium palustre</name>
    <dbReference type="NCBI Taxonomy" id="153971"/>
    <lineage>
        <taxon>Bacteria</taxon>
        <taxon>Bacillati</taxon>
        <taxon>Actinomycetota</taxon>
        <taxon>Actinomycetes</taxon>
        <taxon>Mycobacteriales</taxon>
        <taxon>Mycobacteriaceae</taxon>
        <taxon>Mycobacterium</taxon>
        <taxon>Mycobacterium simiae complex</taxon>
    </lineage>
</organism>
<keyword evidence="1" id="KW-1133">Transmembrane helix</keyword>
<protein>
    <submittedName>
        <fullName evidence="2">Uncharacterized protein</fullName>
    </submittedName>
</protein>
<dbReference type="AlphaFoldDB" id="A0A1X1Z7A3"/>
<keyword evidence="1" id="KW-0812">Transmembrane</keyword>
<evidence type="ECO:0000313" key="3">
    <source>
        <dbReference type="Proteomes" id="UP000193529"/>
    </source>
</evidence>
<dbReference type="RefSeq" id="WP_085080373.1">
    <property type="nucleotide sequence ID" value="NZ_JACKRZ010000101.1"/>
</dbReference>
<keyword evidence="3" id="KW-1185">Reference proteome</keyword>
<name>A0A1X1Z7A3_9MYCO</name>
<dbReference type="EMBL" id="LQPJ01000134">
    <property type="protein sequence ID" value="ORW19194.1"/>
    <property type="molecule type" value="Genomic_DNA"/>
</dbReference>
<keyword evidence="1" id="KW-0472">Membrane</keyword>
<evidence type="ECO:0000256" key="1">
    <source>
        <dbReference type="SAM" id="Phobius"/>
    </source>
</evidence>
<sequence length="81" mass="8281">MLLTVLVLTGAGSALLSWLSLSGPAAVAGVLGVSVATVIALTSSQLWLNLWNPVVSCLILSLGVIATGVARLRALRVEAER</sequence>
<dbReference type="Proteomes" id="UP000193529">
    <property type="component" value="Unassembled WGS sequence"/>
</dbReference>
<gene>
    <name evidence="2" type="ORF">AWC19_17390</name>
</gene>
<proteinExistence type="predicted"/>
<evidence type="ECO:0000313" key="2">
    <source>
        <dbReference type="EMBL" id="ORW19194.1"/>
    </source>
</evidence>